<keyword evidence="2" id="KW-0808">Transferase</keyword>
<name>A0A543D4N4_9PSEU</name>
<dbReference type="Gene3D" id="3.40.630.30">
    <property type="match status" value="1"/>
</dbReference>
<sequence length="180" mass="19785">MRRFTERLDMTPIGPEHAEQLWLLHQDPEVAHWADPLSPDEARAVAARMSEGWRVEGVHKWIAHDRATGELVGRGGLSWTEVAGAPVLEVGWVVRRALWGCGYATEIGAESLRFAADALGAARVVAFTEVHNTRSRAVMERLGMVYTREIRRPGLIAGKEGVHDDAPFALYAADLRPGAG</sequence>
<proteinExistence type="predicted"/>
<reference evidence="2 3" key="1">
    <citation type="submission" date="2019-06" db="EMBL/GenBank/DDBJ databases">
        <title>Sequencing the genomes of 1000 actinobacteria strains.</title>
        <authorList>
            <person name="Klenk H.-P."/>
        </authorList>
    </citation>
    <scope>NUCLEOTIDE SEQUENCE [LARGE SCALE GENOMIC DNA]</scope>
    <source>
        <strain evidence="2 3">DSM 45301</strain>
    </source>
</reference>
<feature type="domain" description="N-acetyltransferase" evidence="1">
    <location>
        <begin position="8"/>
        <end position="177"/>
    </location>
</feature>
<dbReference type="AlphaFoldDB" id="A0A543D4N4"/>
<dbReference type="InterPro" id="IPR051531">
    <property type="entry name" value="N-acetyltransferase"/>
</dbReference>
<dbReference type="EMBL" id="VFPA01000005">
    <property type="protein sequence ID" value="TQM04272.1"/>
    <property type="molecule type" value="Genomic_DNA"/>
</dbReference>
<dbReference type="PANTHER" id="PTHR43792:SF1">
    <property type="entry name" value="N-ACETYLTRANSFERASE DOMAIN-CONTAINING PROTEIN"/>
    <property type="match status" value="1"/>
</dbReference>
<dbReference type="Proteomes" id="UP000315677">
    <property type="component" value="Unassembled WGS sequence"/>
</dbReference>
<dbReference type="InterPro" id="IPR016181">
    <property type="entry name" value="Acyl_CoA_acyltransferase"/>
</dbReference>
<keyword evidence="3" id="KW-1185">Reference proteome</keyword>
<organism evidence="2 3">
    <name type="scientific">Pseudonocardia kunmingensis</name>
    <dbReference type="NCBI Taxonomy" id="630975"/>
    <lineage>
        <taxon>Bacteria</taxon>
        <taxon>Bacillati</taxon>
        <taxon>Actinomycetota</taxon>
        <taxon>Actinomycetes</taxon>
        <taxon>Pseudonocardiales</taxon>
        <taxon>Pseudonocardiaceae</taxon>
        <taxon>Pseudonocardia</taxon>
    </lineage>
</organism>
<dbReference type="RefSeq" id="WP_211367066.1">
    <property type="nucleotide sequence ID" value="NZ_VFPA01000005.1"/>
</dbReference>
<dbReference type="InterPro" id="IPR000182">
    <property type="entry name" value="GNAT_dom"/>
</dbReference>
<evidence type="ECO:0000259" key="1">
    <source>
        <dbReference type="PROSITE" id="PS51186"/>
    </source>
</evidence>
<dbReference type="Pfam" id="PF13302">
    <property type="entry name" value="Acetyltransf_3"/>
    <property type="match status" value="1"/>
</dbReference>
<evidence type="ECO:0000313" key="3">
    <source>
        <dbReference type="Proteomes" id="UP000315677"/>
    </source>
</evidence>
<accession>A0A543D4N4</accession>
<comment type="caution">
    <text evidence="2">The sequence shown here is derived from an EMBL/GenBank/DDBJ whole genome shotgun (WGS) entry which is preliminary data.</text>
</comment>
<dbReference type="PANTHER" id="PTHR43792">
    <property type="entry name" value="GNAT FAMILY, PUTATIVE (AFU_ORTHOLOGUE AFUA_3G00765)-RELATED-RELATED"/>
    <property type="match status" value="1"/>
</dbReference>
<evidence type="ECO:0000313" key="2">
    <source>
        <dbReference type="EMBL" id="TQM04272.1"/>
    </source>
</evidence>
<gene>
    <name evidence="2" type="ORF">FB558_7305</name>
</gene>
<protein>
    <submittedName>
        <fullName evidence="2">RimJ/RimL family protein N-acetyltransferase</fullName>
    </submittedName>
</protein>
<dbReference type="SUPFAM" id="SSF55729">
    <property type="entry name" value="Acyl-CoA N-acyltransferases (Nat)"/>
    <property type="match status" value="1"/>
</dbReference>
<dbReference type="PROSITE" id="PS51186">
    <property type="entry name" value="GNAT"/>
    <property type="match status" value="1"/>
</dbReference>
<dbReference type="GO" id="GO:0016747">
    <property type="term" value="F:acyltransferase activity, transferring groups other than amino-acyl groups"/>
    <property type="evidence" value="ECO:0007669"/>
    <property type="project" value="InterPro"/>
</dbReference>